<dbReference type="InterPro" id="IPR018958">
    <property type="entry name" value="Knr4/Smi1-like_dom"/>
</dbReference>
<evidence type="ECO:0000313" key="3">
    <source>
        <dbReference type="Proteomes" id="UP001596044"/>
    </source>
</evidence>
<reference evidence="3" key="1">
    <citation type="journal article" date="2019" name="Int. J. Syst. Evol. Microbiol.">
        <title>The Global Catalogue of Microorganisms (GCM) 10K type strain sequencing project: providing services to taxonomists for standard genome sequencing and annotation.</title>
        <authorList>
            <consortium name="The Broad Institute Genomics Platform"/>
            <consortium name="The Broad Institute Genome Sequencing Center for Infectious Disease"/>
            <person name="Wu L."/>
            <person name="Ma J."/>
        </authorList>
    </citation>
    <scope>NUCLEOTIDE SEQUENCE [LARGE SCALE GENOMIC DNA]</scope>
    <source>
        <strain evidence="3">KACC 11904</strain>
    </source>
</reference>
<dbReference type="Gene3D" id="3.40.1580.10">
    <property type="entry name" value="SMI1/KNR4-like"/>
    <property type="match status" value="1"/>
</dbReference>
<dbReference type="Pfam" id="PF09346">
    <property type="entry name" value="SMI1_KNR4"/>
    <property type="match status" value="1"/>
</dbReference>
<gene>
    <name evidence="2" type="ORF">ACFPOG_30010</name>
</gene>
<keyword evidence="3" id="KW-1185">Reference proteome</keyword>
<evidence type="ECO:0000259" key="1">
    <source>
        <dbReference type="Pfam" id="PF09346"/>
    </source>
</evidence>
<comment type="caution">
    <text evidence="2">The sequence shown here is derived from an EMBL/GenBank/DDBJ whole genome shotgun (WGS) entry which is preliminary data.</text>
</comment>
<feature type="domain" description="Knr4/Smi1-like" evidence="1">
    <location>
        <begin position="31"/>
        <end position="136"/>
    </location>
</feature>
<sequence>MKDVEALLEQIMNLPNCRVNPTNGLPHTNQHSLPSDVKRFYELCGGVILFENKDYSCEIVRAGEFVFSNPVIVGEQVDEDISSHLYIIGHDGNGDYISIDLHPDRLGKCYDSFWDRHAVPGSCHVIANSFTELLNRLVQNSGERWYWLKEDYQTIGDAYDGPSDRSSC</sequence>
<dbReference type="EMBL" id="JBHSMJ010000053">
    <property type="protein sequence ID" value="MFC5452446.1"/>
    <property type="molecule type" value="Genomic_DNA"/>
</dbReference>
<evidence type="ECO:0000313" key="2">
    <source>
        <dbReference type="EMBL" id="MFC5452446.1"/>
    </source>
</evidence>
<dbReference type="Proteomes" id="UP001596044">
    <property type="component" value="Unassembled WGS sequence"/>
</dbReference>
<protein>
    <submittedName>
        <fullName evidence="2">SMI1/KNR4 family protein</fullName>
    </submittedName>
</protein>
<name>A0ABW0KIK5_9BACL</name>
<accession>A0ABW0KIK5</accession>
<dbReference type="InterPro" id="IPR037883">
    <property type="entry name" value="Knr4/Smi1-like_sf"/>
</dbReference>
<dbReference type="SUPFAM" id="SSF160631">
    <property type="entry name" value="SMI1/KNR4-like"/>
    <property type="match status" value="1"/>
</dbReference>
<dbReference type="RefSeq" id="WP_377526712.1">
    <property type="nucleotide sequence ID" value="NZ_JAQFVF010000082.1"/>
</dbReference>
<proteinExistence type="predicted"/>
<organism evidence="2 3">
    <name type="scientific">Paenibacillus aestuarii</name>
    <dbReference type="NCBI Taxonomy" id="516965"/>
    <lineage>
        <taxon>Bacteria</taxon>
        <taxon>Bacillati</taxon>
        <taxon>Bacillota</taxon>
        <taxon>Bacilli</taxon>
        <taxon>Bacillales</taxon>
        <taxon>Paenibacillaceae</taxon>
        <taxon>Paenibacillus</taxon>
    </lineage>
</organism>